<accession>A0A537KLJ7</accession>
<evidence type="ECO:0000256" key="3">
    <source>
        <dbReference type="ARBA" id="ARBA00022692"/>
    </source>
</evidence>
<evidence type="ECO:0000256" key="4">
    <source>
        <dbReference type="ARBA" id="ARBA00022989"/>
    </source>
</evidence>
<evidence type="ECO:0000313" key="8">
    <source>
        <dbReference type="Proteomes" id="UP000319353"/>
    </source>
</evidence>
<evidence type="ECO:0000256" key="1">
    <source>
        <dbReference type="ARBA" id="ARBA00004651"/>
    </source>
</evidence>
<evidence type="ECO:0000313" key="7">
    <source>
        <dbReference type="EMBL" id="TMI96604.1"/>
    </source>
</evidence>
<dbReference type="AlphaFoldDB" id="A0A537KLJ7"/>
<feature type="transmembrane region" description="Helical" evidence="6">
    <location>
        <begin position="36"/>
        <end position="64"/>
    </location>
</feature>
<organism evidence="7 8">
    <name type="scientific">Candidatus Segetimicrobium genomatis</name>
    <dbReference type="NCBI Taxonomy" id="2569760"/>
    <lineage>
        <taxon>Bacteria</taxon>
        <taxon>Bacillati</taxon>
        <taxon>Candidatus Sysuimicrobiota</taxon>
        <taxon>Candidatus Sysuimicrobiia</taxon>
        <taxon>Candidatus Sysuimicrobiales</taxon>
        <taxon>Candidatus Segetimicrobiaceae</taxon>
        <taxon>Candidatus Segetimicrobium</taxon>
    </lineage>
</organism>
<sequence length="66" mass="7446">MPAFHSILVPALLLLSAVKFTLVVMFYMHLKMDSRFFTFLFGGPLLLGLGMTMGLMFLFGAFALRR</sequence>
<dbReference type="InterPro" id="IPR005171">
    <property type="entry name" value="Cyt_c_oxidase_su4_prok"/>
</dbReference>
<protein>
    <recommendedName>
        <fullName evidence="9">Cytochrome C oxidase subunit IV</fullName>
    </recommendedName>
</protein>
<name>A0A537KLJ7_9BACT</name>
<evidence type="ECO:0000256" key="5">
    <source>
        <dbReference type="ARBA" id="ARBA00023136"/>
    </source>
</evidence>
<keyword evidence="4 6" id="KW-1133">Transmembrane helix</keyword>
<keyword evidence="3 6" id="KW-0812">Transmembrane</keyword>
<evidence type="ECO:0000256" key="2">
    <source>
        <dbReference type="ARBA" id="ARBA00022475"/>
    </source>
</evidence>
<keyword evidence="2" id="KW-1003">Cell membrane</keyword>
<comment type="caution">
    <text evidence="7">The sequence shown here is derived from an EMBL/GenBank/DDBJ whole genome shotgun (WGS) entry which is preliminary data.</text>
</comment>
<evidence type="ECO:0000256" key="6">
    <source>
        <dbReference type="SAM" id="Phobius"/>
    </source>
</evidence>
<evidence type="ECO:0008006" key="9">
    <source>
        <dbReference type="Google" id="ProtNLM"/>
    </source>
</evidence>
<dbReference type="EMBL" id="VBAL01000247">
    <property type="protein sequence ID" value="TMI96604.1"/>
    <property type="molecule type" value="Genomic_DNA"/>
</dbReference>
<dbReference type="Proteomes" id="UP000319353">
    <property type="component" value="Unassembled WGS sequence"/>
</dbReference>
<feature type="transmembrane region" description="Helical" evidence="6">
    <location>
        <begin position="7"/>
        <end position="30"/>
    </location>
</feature>
<reference evidence="7 8" key="1">
    <citation type="journal article" date="2019" name="Nat. Microbiol.">
        <title>Mediterranean grassland soil C-N compound turnover is dependent on rainfall and depth, and is mediated by genomically divergent microorganisms.</title>
        <authorList>
            <person name="Diamond S."/>
            <person name="Andeer P.F."/>
            <person name="Li Z."/>
            <person name="Crits-Christoph A."/>
            <person name="Burstein D."/>
            <person name="Anantharaman K."/>
            <person name="Lane K.R."/>
            <person name="Thomas B.C."/>
            <person name="Pan C."/>
            <person name="Northen T.R."/>
            <person name="Banfield J.F."/>
        </authorList>
    </citation>
    <scope>NUCLEOTIDE SEQUENCE [LARGE SCALE GENOMIC DNA]</scope>
    <source>
        <strain evidence="7">NP_4</strain>
    </source>
</reference>
<keyword evidence="5 6" id="KW-0472">Membrane</keyword>
<dbReference type="Pfam" id="PF03626">
    <property type="entry name" value="COX4_pro"/>
    <property type="match status" value="1"/>
</dbReference>
<proteinExistence type="predicted"/>
<dbReference type="GO" id="GO:0005886">
    <property type="term" value="C:plasma membrane"/>
    <property type="evidence" value="ECO:0007669"/>
    <property type="project" value="UniProtKB-SubCell"/>
</dbReference>
<comment type="subcellular location">
    <subcellularLocation>
        <location evidence="1">Cell membrane</location>
        <topology evidence="1">Multi-pass membrane protein</topology>
    </subcellularLocation>
</comment>
<gene>
    <name evidence="7" type="ORF">E6H01_13755</name>
</gene>